<proteinExistence type="inferred from homology"/>
<dbReference type="InterPro" id="IPR036249">
    <property type="entry name" value="Thioredoxin-like_sf"/>
</dbReference>
<comment type="similarity">
    <text evidence="3">Belongs to the peroxiredoxin family. Tpx subfamily.</text>
</comment>
<evidence type="ECO:0000313" key="8">
    <source>
        <dbReference type="Proteomes" id="UP000516656"/>
    </source>
</evidence>
<dbReference type="AlphaFoldDB" id="A0A1V1V6M0"/>
<dbReference type="GO" id="GO:0008379">
    <property type="term" value="F:thioredoxin peroxidase activity"/>
    <property type="evidence" value="ECO:0007669"/>
    <property type="project" value="UniProtKB-UniRule"/>
</dbReference>
<comment type="subunit">
    <text evidence="3">Homodimer.</text>
</comment>
<dbReference type="NCBIfam" id="NF001808">
    <property type="entry name" value="PRK00522.1"/>
    <property type="match status" value="1"/>
</dbReference>
<keyword evidence="3 6" id="KW-0560">Oxidoreductase</keyword>
<evidence type="ECO:0000313" key="6">
    <source>
        <dbReference type="EMBL" id="QOD56638.1"/>
    </source>
</evidence>
<keyword evidence="3 6" id="KW-0575">Peroxidase</keyword>
<reference evidence="7" key="2">
    <citation type="submission" date="2017-05" db="EMBL/GenBank/DDBJ databases">
        <title>Whole genome sequence of fish pathogenic bacteria, Photobacterium damselae subsp. piscicida, strain 91-197, isolated from hybrid striped bass (Morone sp.) in USA.</title>
        <authorList>
            <person name="Teru Y."/>
            <person name="Hikima J."/>
            <person name="Kono T."/>
            <person name="Sakai M."/>
            <person name="Takano T."/>
            <person name="Hawke J.P."/>
            <person name="Takeyama H."/>
            <person name="Aoki T."/>
        </authorList>
    </citation>
    <scope>NUCLEOTIDE SEQUENCE [LARGE SCALE GENOMIC DNA]</scope>
    <source>
        <strain evidence="7">91-197</strain>
    </source>
</reference>
<dbReference type="SUPFAM" id="SSF52833">
    <property type="entry name" value="Thioredoxin-like"/>
    <property type="match status" value="1"/>
</dbReference>
<dbReference type="InterPro" id="IPR013766">
    <property type="entry name" value="Thioredoxin_domain"/>
</dbReference>
<evidence type="ECO:0000256" key="2">
    <source>
        <dbReference type="ARBA" id="ARBA00023284"/>
    </source>
</evidence>
<dbReference type="HAMAP" id="MF_00269">
    <property type="entry name" value="Tpx"/>
    <property type="match status" value="1"/>
</dbReference>
<protein>
    <recommendedName>
        <fullName evidence="3">Thiol peroxidase</fullName>
        <shortName evidence="3">Tpx</shortName>
        <ecNumber evidence="3">1.11.1.24</ecNumber>
    </recommendedName>
    <alternativeName>
        <fullName evidence="3">Peroxiredoxin tpx</fullName>
        <shortName evidence="3">Prx</shortName>
    </alternativeName>
    <alternativeName>
        <fullName evidence="3">Thioredoxin peroxidase</fullName>
    </alternativeName>
    <alternativeName>
        <fullName evidence="3">Thioredoxin-dependent peroxiredoxin</fullName>
    </alternativeName>
</protein>
<dbReference type="EMBL" id="AP018045">
    <property type="protein sequence ID" value="BAX54497.1"/>
    <property type="molecule type" value="Genomic_DNA"/>
</dbReference>
<dbReference type="Proteomes" id="UP000516656">
    <property type="component" value="Chromosome 1"/>
</dbReference>
<dbReference type="Pfam" id="PF08534">
    <property type="entry name" value="Redoxin"/>
    <property type="match status" value="1"/>
</dbReference>
<dbReference type="Gene3D" id="3.40.30.10">
    <property type="entry name" value="Glutaredoxin"/>
    <property type="match status" value="1"/>
</dbReference>
<dbReference type="InterPro" id="IPR013740">
    <property type="entry name" value="Redoxin"/>
</dbReference>
<evidence type="ECO:0000256" key="1">
    <source>
        <dbReference type="ARBA" id="ARBA00023157"/>
    </source>
</evidence>
<evidence type="ECO:0000313" key="7">
    <source>
        <dbReference type="Proteomes" id="UP000218676"/>
    </source>
</evidence>
<dbReference type="InterPro" id="IPR002065">
    <property type="entry name" value="TPX"/>
</dbReference>
<reference evidence="5" key="1">
    <citation type="journal article" date="2017" name="Genome Announc.">
        <title>Whole-Genome Sequence of Photobacterium damselae subsp. piscicida Strain 91-197, Isolated from Hybrid Striped Bass (Morone sp.) in the United States.</title>
        <authorList>
            <person name="Teru Y."/>
            <person name="Hikima J."/>
            <person name="Kono T."/>
            <person name="Sakai M."/>
            <person name="Takano T."/>
            <person name="Hawke J.P."/>
            <person name="Takeyama H."/>
            <person name="Aoki T."/>
        </authorList>
    </citation>
    <scope>NUCLEOTIDE SEQUENCE</scope>
    <source>
        <strain evidence="5">91-197</strain>
    </source>
</reference>
<sequence>MSQVTLQGQSIEIQGRFPQVGEPVADFSLAGIGFAPVNLSDFAGKKVVLNIFPSVDTPICAMSVRMFNQQAASKQNTAVICISADLPFAASRLCAAEGIENVTMASFFRAPNFTQSYGVKIAEGPMAGLAARAVICLDETGKVSHCELVSEIKTEPDYDAALAVL</sequence>
<dbReference type="PROSITE" id="PS51352">
    <property type="entry name" value="THIOREDOXIN_2"/>
    <property type="match status" value="1"/>
</dbReference>
<feature type="disulfide bond" description="Redox-active" evidence="3">
    <location>
        <begin position="60"/>
        <end position="94"/>
    </location>
</feature>
<dbReference type="InterPro" id="IPR050455">
    <property type="entry name" value="Tpx_Peroxidase_subfamily"/>
</dbReference>
<evidence type="ECO:0000256" key="3">
    <source>
        <dbReference type="HAMAP-Rule" id="MF_00269"/>
    </source>
</evidence>
<organism evidence="6 8">
    <name type="scientific">Photobacterium damsela subsp. piscicida</name>
    <name type="common">Pasteurella piscicida</name>
    <dbReference type="NCBI Taxonomy" id="38294"/>
    <lineage>
        <taxon>Bacteria</taxon>
        <taxon>Pseudomonadati</taxon>
        <taxon>Pseudomonadota</taxon>
        <taxon>Gammaproteobacteria</taxon>
        <taxon>Vibrionales</taxon>
        <taxon>Vibrionaceae</taxon>
        <taxon>Photobacterium</taxon>
    </lineage>
</organism>
<dbReference type="EC" id="1.11.1.24" evidence="3"/>
<reference evidence="6 8" key="3">
    <citation type="submission" date="2020-09" db="EMBL/GenBank/DDBJ databases">
        <title>Complete, closed and curated genome sequences of Photobacterium damselae subsp. piscicida isolates from Australia indicate localised evolution and additional plasmid-borne pathogenicity mechanisms.</title>
        <authorList>
            <person name="Baseggio L."/>
            <person name="Silayeva O."/>
            <person name="Buller N."/>
            <person name="Landos M."/>
            <person name="Engelstaedter J."/>
            <person name="Barnes A.C."/>
        </authorList>
    </citation>
    <scope>NUCLEOTIDE SEQUENCE [LARGE SCALE GENOMIC DNA]</scope>
    <source>
        <strain evidence="6 8">AS-16-0540-1</strain>
    </source>
</reference>
<dbReference type="CDD" id="cd03014">
    <property type="entry name" value="PRX_Atyp2cys"/>
    <property type="match status" value="1"/>
</dbReference>
<comment type="catalytic activity">
    <reaction evidence="3">
        <text>a hydroperoxide + [thioredoxin]-dithiol = an alcohol + [thioredoxin]-disulfide + H2O</text>
        <dbReference type="Rhea" id="RHEA:62620"/>
        <dbReference type="Rhea" id="RHEA-COMP:10698"/>
        <dbReference type="Rhea" id="RHEA-COMP:10700"/>
        <dbReference type="ChEBI" id="CHEBI:15377"/>
        <dbReference type="ChEBI" id="CHEBI:29950"/>
        <dbReference type="ChEBI" id="CHEBI:30879"/>
        <dbReference type="ChEBI" id="CHEBI:35924"/>
        <dbReference type="ChEBI" id="CHEBI:50058"/>
        <dbReference type="EC" id="1.11.1.24"/>
    </reaction>
</comment>
<keyword evidence="3" id="KW-0049">Antioxidant</keyword>
<keyword evidence="2 3" id="KW-0676">Redox-active center</keyword>
<name>A0A1V1V6M0_PHODP</name>
<gene>
    <name evidence="3 6" type="primary">tpx</name>
    <name evidence="6" type="ORF">IC627_00625</name>
    <name evidence="5" type="ORF">PDPUS_1_03123</name>
</gene>
<comment type="miscellaneous">
    <text evidence="3">The active site is a conserved redox-active cysteine residue, the peroxidatic cysteine (C(P)), which makes the nucleophilic attack on the peroxide substrate. The peroxide oxidizes the C(P)-SH to cysteine sulfenic acid (C(P)-SOH), which then reacts with another cysteine residue, the resolving cysteine (C(R)), to form a disulfide bridge. The disulfide is subsequently reduced by an appropriate electron donor to complete the catalytic cycle. In this atypical 2-Cys peroxiredoxin, C(R) is present in the same subunit to form an intramolecular disulfide. The disulfide is subsequently reduced by thioredoxin.</text>
</comment>
<comment type="function">
    <text evidence="3">Thiol-specific peroxidase that catalyzes the reduction of hydrogen peroxide and organic hydroperoxides to water and alcohols, respectively. Plays a role in cell protection against oxidative stress by detoxifying peroxides.</text>
</comment>
<accession>A0A1V1V6M0</accession>
<feature type="domain" description="Thioredoxin" evidence="4">
    <location>
        <begin position="18"/>
        <end position="165"/>
    </location>
</feature>
<dbReference type="RefSeq" id="WP_086957351.1">
    <property type="nucleotide sequence ID" value="NZ_AP018045.1"/>
</dbReference>
<dbReference type="EMBL" id="CP061854">
    <property type="protein sequence ID" value="QOD56638.1"/>
    <property type="molecule type" value="Genomic_DNA"/>
</dbReference>
<dbReference type="Proteomes" id="UP000218676">
    <property type="component" value="Chromosome 1"/>
</dbReference>
<dbReference type="PANTHER" id="PTHR43110">
    <property type="entry name" value="THIOL PEROXIDASE"/>
    <property type="match status" value="1"/>
</dbReference>
<evidence type="ECO:0000313" key="5">
    <source>
        <dbReference type="EMBL" id="BAX54497.1"/>
    </source>
</evidence>
<feature type="active site" description="Cysteine sulfenic acid (-SOH) intermediate" evidence="3">
    <location>
        <position position="60"/>
    </location>
</feature>
<dbReference type="PANTHER" id="PTHR43110:SF1">
    <property type="entry name" value="THIOL PEROXIDASE"/>
    <property type="match status" value="1"/>
</dbReference>
<evidence type="ECO:0000259" key="4">
    <source>
        <dbReference type="PROSITE" id="PS51352"/>
    </source>
</evidence>
<keyword evidence="1 3" id="KW-1015">Disulfide bond</keyword>